<feature type="non-terminal residue" evidence="1">
    <location>
        <position position="1"/>
    </location>
</feature>
<name>A0A8I0H5G0_XANCI</name>
<reference evidence="1" key="1">
    <citation type="submission" date="2020-01" db="EMBL/GenBank/DDBJ databases">
        <authorList>
            <person name="Richard D."/>
        </authorList>
    </citation>
    <scope>NUCLEOTIDE SEQUENCE</scope>
    <source>
        <strain evidence="1">JP541</strain>
    </source>
</reference>
<feature type="non-terminal residue" evidence="1">
    <location>
        <position position="89"/>
    </location>
</feature>
<dbReference type="EMBL" id="JAABFR010002300">
    <property type="protein sequence ID" value="MBD4339561.1"/>
    <property type="molecule type" value="Genomic_DNA"/>
</dbReference>
<accession>A0A8I0H5G0</accession>
<sequence length="89" mass="9607">DSTDKPQAVLAQMAAAESPTNGEKLQQAEYFLAFTEKNGEVWLYFCSRTNAVRAVDLLDSIVEEMGLVKGNAVSASGRVPAALFKAHMT</sequence>
<protein>
    <submittedName>
        <fullName evidence="1">Uncharacterized protein</fullName>
    </submittedName>
</protein>
<gene>
    <name evidence="1" type="ORF">GUH15_26650</name>
</gene>
<evidence type="ECO:0000313" key="1">
    <source>
        <dbReference type="EMBL" id="MBD4339561.1"/>
    </source>
</evidence>
<proteinExistence type="predicted"/>
<comment type="caution">
    <text evidence="1">The sequence shown here is derived from an EMBL/GenBank/DDBJ whole genome shotgun (WGS) entry which is preliminary data.</text>
</comment>
<dbReference type="AlphaFoldDB" id="A0A8I0H5G0"/>
<evidence type="ECO:0000313" key="2">
    <source>
        <dbReference type="Proteomes" id="UP000653002"/>
    </source>
</evidence>
<organism evidence="1 2">
    <name type="scientific">Xanthomonas citri pv. citri</name>
    <dbReference type="NCBI Taxonomy" id="611301"/>
    <lineage>
        <taxon>Bacteria</taxon>
        <taxon>Pseudomonadati</taxon>
        <taxon>Pseudomonadota</taxon>
        <taxon>Gammaproteobacteria</taxon>
        <taxon>Lysobacterales</taxon>
        <taxon>Lysobacteraceae</taxon>
        <taxon>Xanthomonas</taxon>
    </lineage>
</organism>
<dbReference type="Proteomes" id="UP000653002">
    <property type="component" value="Unassembled WGS sequence"/>
</dbReference>